<keyword evidence="8" id="KW-0548">Nucleotidyltransferase</keyword>
<dbReference type="InterPro" id="IPR025724">
    <property type="entry name" value="GAG-pre-integrase_dom"/>
</dbReference>
<dbReference type="GO" id="GO:0015074">
    <property type="term" value="P:DNA integration"/>
    <property type="evidence" value="ECO:0007669"/>
    <property type="project" value="UniProtKB-KW"/>
</dbReference>
<keyword evidence="4" id="KW-0378">Hydrolase</keyword>
<evidence type="ECO:0000259" key="12">
    <source>
        <dbReference type="Pfam" id="PF25597"/>
    </source>
</evidence>
<keyword evidence="1" id="KW-0540">Nuclease</keyword>
<evidence type="ECO:0000256" key="6">
    <source>
        <dbReference type="ARBA" id="ARBA00022908"/>
    </source>
</evidence>
<name>A0A6L2L3L2_TANCI</name>
<feature type="region of interest" description="Disordered" evidence="10">
    <location>
        <begin position="1457"/>
        <end position="1490"/>
    </location>
</feature>
<gene>
    <name evidence="13" type="ORF">Tci_028449</name>
</gene>
<dbReference type="GO" id="GO:0003887">
    <property type="term" value="F:DNA-directed DNA polymerase activity"/>
    <property type="evidence" value="ECO:0007669"/>
    <property type="project" value="UniProtKB-KW"/>
</dbReference>
<feature type="compositionally biased region" description="Polar residues" evidence="10">
    <location>
        <begin position="868"/>
        <end position="886"/>
    </location>
</feature>
<keyword evidence="5" id="KW-0460">Magnesium</keyword>
<comment type="caution">
    <text evidence="13">The sequence shown here is derived from an EMBL/GenBank/DDBJ whole genome shotgun (WGS) entry which is preliminary data.</text>
</comment>
<dbReference type="GO" id="GO:0004519">
    <property type="term" value="F:endonuclease activity"/>
    <property type="evidence" value="ECO:0007669"/>
    <property type="project" value="UniProtKB-KW"/>
</dbReference>
<keyword evidence="9" id="KW-0233">DNA recombination</keyword>
<evidence type="ECO:0000256" key="10">
    <source>
        <dbReference type="SAM" id="MobiDB-lite"/>
    </source>
</evidence>
<evidence type="ECO:0000256" key="2">
    <source>
        <dbReference type="ARBA" id="ARBA00022723"/>
    </source>
</evidence>
<keyword evidence="7" id="KW-0695">RNA-directed DNA polymerase</keyword>
<feature type="region of interest" description="Disordered" evidence="10">
    <location>
        <begin position="793"/>
        <end position="817"/>
    </location>
</feature>
<keyword evidence="2" id="KW-0479">Metal-binding</keyword>
<dbReference type="PANTHER" id="PTHR42648:SF11">
    <property type="entry name" value="TRANSPOSON TY4-P GAG-POL POLYPROTEIN"/>
    <property type="match status" value="1"/>
</dbReference>
<proteinExistence type="predicted"/>
<feature type="compositionally biased region" description="Basic and acidic residues" evidence="10">
    <location>
        <begin position="1464"/>
        <end position="1483"/>
    </location>
</feature>
<organism evidence="13">
    <name type="scientific">Tanacetum cinerariifolium</name>
    <name type="common">Dalmatian daisy</name>
    <name type="synonym">Chrysanthemum cinerariifolium</name>
    <dbReference type="NCBI Taxonomy" id="118510"/>
    <lineage>
        <taxon>Eukaryota</taxon>
        <taxon>Viridiplantae</taxon>
        <taxon>Streptophyta</taxon>
        <taxon>Embryophyta</taxon>
        <taxon>Tracheophyta</taxon>
        <taxon>Spermatophyta</taxon>
        <taxon>Magnoliopsida</taxon>
        <taxon>eudicotyledons</taxon>
        <taxon>Gunneridae</taxon>
        <taxon>Pentapetalae</taxon>
        <taxon>asterids</taxon>
        <taxon>campanulids</taxon>
        <taxon>Asterales</taxon>
        <taxon>Asteraceae</taxon>
        <taxon>Asteroideae</taxon>
        <taxon>Anthemideae</taxon>
        <taxon>Anthemidinae</taxon>
        <taxon>Tanacetum</taxon>
    </lineage>
</organism>
<dbReference type="GO" id="GO:0003964">
    <property type="term" value="F:RNA-directed DNA polymerase activity"/>
    <property type="evidence" value="ECO:0007669"/>
    <property type="project" value="UniProtKB-KW"/>
</dbReference>
<feature type="region of interest" description="Disordered" evidence="10">
    <location>
        <begin position="837"/>
        <end position="887"/>
    </location>
</feature>
<feature type="domain" description="Retroviral polymerase SH3-like" evidence="12">
    <location>
        <begin position="713"/>
        <end position="768"/>
    </location>
</feature>
<keyword evidence="6" id="KW-0229">DNA integration</keyword>
<protein>
    <submittedName>
        <fullName evidence="13">Ribonuclease H-like domain-containing protein</fullName>
    </submittedName>
</protein>
<evidence type="ECO:0000259" key="11">
    <source>
        <dbReference type="Pfam" id="PF13976"/>
    </source>
</evidence>
<dbReference type="GO" id="GO:0016787">
    <property type="term" value="F:hydrolase activity"/>
    <property type="evidence" value="ECO:0007669"/>
    <property type="project" value="UniProtKB-KW"/>
</dbReference>
<keyword evidence="8" id="KW-0239">DNA-directed DNA polymerase</keyword>
<accession>A0A6L2L3L2</accession>
<feature type="domain" description="GAG-pre-integrase" evidence="11">
    <location>
        <begin position="544"/>
        <end position="617"/>
    </location>
</feature>
<dbReference type="GO" id="GO:0046872">
    <property type="term" value="F:metal ion binding"/>
    <property type="evidence" value="ECO:0007669"/>
    <property type="project" value="UniProtKB-KW"/>
</dbReference>
<dbReference type="GO" id="GO:0006310">
    <property type="term" value="P:DNA recombination"/>
    <property type="evidence" value="ECO:0007669"/>
    <property type="project" value="UniProtKB-KW"/>
</dbReference>
<dbReference type="PANTHER" id="PTHR42648">
    <property type="entry name" value="TRANSPOSASE, PUTATIVE-RELATED"/>
    <property type="match status" value="1"/>
</dbReference>
<evidence type="ECO:0000256" key="4">
    <source>
        <dbReference type="ARBA" id="ARBA00022801"/>
    </source>
</evidence>
<evidence type="ECO:0000256" key="7">
    <source>
        <dbReference type="ARBA" id="ARBA00022918"/>
    </source>
</evidence>
<evidence type="ECO:0000256" key="5">
    <source>
        <dbReference type="ARBA" id="ARBA00022842"/>
    </source>
</evidence>
<dbReference type="EMBL" id="BKCJ010003667">
    <property type="protein sequence ID" value="GEU56471.1"/>
    <property type="molecule type" value="Genomic_DNA"/>
</dbReference>
<evidence type="ECO:0000256" key="1">
    <source>
        <dbReference type="ARBA" id="ARBA00022722"/>
    </source>
</evidence>
<keyword evidence="8" id="KW-0808">Transferase</keyword>
<evidence type="ECO:0000256" key="8">
    <source>
        <dbReference type="ARBA" id="ARBA00022932"/>
    </source>
</evidence>
<evidence type="ECO:0000256" key="3">
    <source>
        <dbReference type="ARBA" id="ARBA00022759"/>
    </source>
</evidence>
<keyword evidence="3" id="KW-0255">Endonuclease</keyword>
<reference evidence="13" key="1">
    <citation type="journal article" date="2019" name="Sci. Rep.">
        <title>Draft genome of Tanacetum cinerariifolium, the natural source of mosquito coil.</title>
        <authorList>
            <person name="Yamashiro T."/>
            <person name="Shiraishi A."/>
            <person name="Satake H."/>
            <person name="Nakayama K."/>
        </authorList>
    </citation>
    <scope>NUCLEOTIDE SEQUENCE</scope>
</reference>
<evidence type="ECO:0000256" key="9">
    <source>
        <dbReference type="ARBA" id="ARBA00023172"/>
    </source>
</evidence>
<dbReference type="Pfam" id="PF25597">
    <property type="entry name" value="SH3_retrovirus"/>
    <property type="match status" value="1"/>
</dbReference>
<dbReference type="CDD" id="cd09272">
    <property type="entry name" value="RNase_HI_RT_Ty1"/>
    <property type="match status" value="1"/>
</dbReference>
<sequence>MGFDAGNPNLMVGAGPKIPGLEMLRLGVNGSWLDYSLLHKPRHSYCLHEPPRFLELDLQSDFVLKPAYKTAHQKRFRIQGYIILPPHVLFWTGWGMSKAGVESGSGSDSEVKVVFDETANLKISTSGKDESDKGYGTSSLLEQWSDSYTDNADYDPYNDDMYENHDLSEHLQSICDDLDITDVKTMFEAIQARFGGDDATNKTQRKLLKQMYENFNAPSTESLDSIFYMLQKIVSRNKADLDTMNIDDLYNNFKIVEQEVKRTVTSSSGFQNMAFLISFGSTNEVDIAIIQVSTVGTPVSTVSSHDNTANLSDAIVYAFLANQPNGSQLVHEDQEQIYEDDLEKMDLKWQLALLSVRTKSSRKTVNVEDTSSKAMVAIDGEGFDWSCMADDEVPTNMALMAFSDSEEFQHTEFKGYGPKDSKGVCVDTSNEIKKAPDAPIIEDWVFDSDDDECEEMEHDEGYIAFRGGAKGGKITGKGTIKTGKLDFEDVYFVKELQFNLFSVSQMCDKKNNVLFTDTECFVLSSNFKLADESQVLLKVPRKNNMYCFDMKNIVPQKDLTCLLAKATNNESMLWHRRLVHINFKSINKLFKDNLVRGLPSKHFKNNQNCVACLKGKQHKVSFKSKTQNSISQSLFMLHMDLFGLSSRRNRTLIEAVRTMLADSKLPTTFWAEAVNTTCYVQNRVLLVKPHFKTLYKLFKGRSPYLNFMRPFGCHVTILNTLDQLRMFDGKSDKGIFVGYSTISKDFRVYNTRTRKVKENLHITFLENKPMIAGGGPEWLFDIDSLSKSMNYAPAPADTNSNDFAGKRTSFDAGQSSMETRPCQDYILMPLWKERSLFDSSSQASDGPKKDKHGPSQASESDNKERPNAKSSTKTIKTTGPVNTATPTYMEPKKVTQASDDESWVEAMQKELLQFKLLNEVYVSQPPSFVDPEFPDRVYKVEKALYGLHQAHRACVKSASTPMETQKPLSKDANGTDVDVHLYSDYASASLDRKCTTGGSKIHVDNKSAICAVKNHVYHSKTKHIEIRHYFIRDSYEKRLIEMVKIHTDYNVADLLTKAFDVTMFQFLIASIGLKLKGYLINDGYADLVQHFWNTASFKTINFVKKIHAIVDGKAVVISESSVRSDLLFKDEDGITCLTNDAIFENLALMGYEPLSTKLTFQKGLRGCLNNPMNHLSQKVTHLEMGRDYCTTYTQDSPLIGGYTSGSDEGRLKLEELMDLCTTLSNKVFTLENKLFSTKVVYHKAFITLTKTVKKLETQLKQKRSKAVIHSSDVEEPSVHIEDSPKQERMIKELDKDEDVNLFSQQGEVQETVEPLKGDDANLTKTLLNIKRTQKLYDEELAKETARQEQEKYNLEKALELQRQLDKREKDVDKGDQAKETDWNDPTVLRYHALQNRPFSKAKVRKTMVMYLKNQEGYKQSYFKGMKYEDIRPILWDQVHAFVPKDLEIKKEVMKRSGFHLQQESSKKQKLDQQTEEKEEKVEAQADSDQEVEEMELYMRIVPN</sequence>
<evidence type="ECO:0000313" key="13">
    <source>
        <dbReference type="EMBL" id="GEU56471.1"/>
    </source>
</evidence>
<dbReference type="InterPro" id="IPR057670">
    <property type="entry name" value="SH3_retrovirus"/>
</dbReference>
<dbReference type="Pfam" id="PF13976">
    <property type="entry name" value="gag_pre-integrs"/>
    <property type="match status" value="1"/>
</dbReference>
<dbReference type="InterPro" id="IPR039537">
    <property type="entry name" value="Retrotran_Ty1/copia-like"/>
</dbReference>